<feature type="domain" description="Glycosyltransferase 2-like" evidence="1">
    <location>
        <begin position="8"/>
        <end position="165"/>
    </location>
</feature>
<dbReference type="Proteomes" id="UP001460202">
    <property type="component" value="Unassembled WGS sequence"/>
</dbReference>
<proteinExistence type="predicted"/>
<comment type="caution">
    <text evidence="2">The sequence shown here is derived from an EMBL/GenBank/DDBJ whole genome shotgun (WGS) entry which is preliminary data.</text>
</comment>
<dbReference type="GeneID" id="78178444"/>
<dbReference type="RefSeq" id="WP_129649904.1">
    <property type="nucleotide sequence ID" value="NZ_JBBMFL010000021.1"/>
</dbReference>
<dbReference type="Pfam" id="PF00535">
    <property type="entry name" value="Glycos_transf_2"/>
    <property type="match status" value="1"/>
</dbReference>
<dbReference type="EMBL" id="JBBMFL010000021">
    <property type="protein sequence ID" value="MEQ2546085.1"/>
    <property type="molecule type" value="Genomic_DNA"/>
</dbReference>
<evidence type="ECO:0000313" key="3">
    <source>
        <dbReference type="Proteomes" id="UP001460202"/>
    </source>
</evidence>
<keyword evidence="3" id="KW-1185">Reference proteome</keyword>
<evidence type="ECO:0000259" key="1">
    <source>
        <dbReference type="Pfam" id="PF00535"/>
    </source>
</evidence>
<dbReference type="GO" id="GO:0016757">
    <property type="term" value="F:glycosyltransferase activity"/>
    <property type="evidence" value="ECO:0007669"/>
    <property type="project" value="UniProtKB-KW"/>
</dbReference>
<dbReference type="PANTHER" id="PTHR43685">
    <property type="entry name" value="GLYCOSYLTRANSFERASE"/>
    <property type="match status" value="1"/>
</dbReference>
<dbReference type="InterPro" id="IPR001173">
    <property type="entry name" value="Glyco_trans_2-like"/>
</dbReference>
<sequence>MTTTPKVSILIPCYNSERFIAETLDSCLAQTYSNIEIIIVDDGSTDRSLAIARENYESKDRRVRVISQPNTGACKARNNALDHSSGEYVMFLDADNIISTNKIEVQLARLMEASDETAVATCLWDRFHIDINEATFPKQTVYRDYDLGFDMLLDLWNCSEMFETACYLLSRTLALKAGKWDESLRKNQDGEYFSRVLMFATKVLFCPEARLYYRTGEYDSVSKSNSKAKIESYLKSLKLYKKNALAHEDSKRVKNALAHNFSLFMYLHYGQYPDLCQKAKQELLNMNMRMLPSGTKRTKIISKLIGAENFLKLRQLILNR</sequence>
<protein>
    <submittedName>
        <fullName evidence="2">Glycosyltransferase family A protein</fullName>
        <ecNumber evidence="2">2.4.-.-</ecNumber>
    </submittedName>
</protein>
<dbReference type="CDD" id="cd00761">
    <property type="entry name" value="Glyco_tranf_GTA_type"/>
    <property type="match status" value="1"/>
</dbReference>
<dbReference type="InterPro" id="IPR050834">
    <property type="entry name" value="Glycosyltransf_2"/>
</dbReference>
<dbReference type="InterPro" id="IPR029044">
    <property type="entry name" value="Nucleotide-diphossugar_trans"/>
</dbReference>
<dbReference type="PANTHER" id="PTHR43685:SF2">
    <property type="entry name" value="GLYCOSYLTRANSFERASE 2-LIKE DOMAIN-CONTAINING PROTEIN"/>
    <property type="match status" value="1"/>
</dbReference>
<name>A0ABV1H0F8_9BACT</name>
<reference evidence="2 3" key="1">
    <citation type="submission" date="2024-03" db="EMBL/GenBank/DDBJ databases">
        <title>Human intestinal bacterial collection.</title>
        <authorList>
            <person name="Pauvert C."/>
            <person name="Hitch T.C.A."/>
            <person name="Clavel T."/>
        </authorList>
    </citation>
    <scope>NUCLEOTIDE SEQUENCE [LARGE SCALE GENOMIC DNA]</scope>
    <source>
        <strain evidence="2 3">CLA-KB-H122</strain>
    </source>
</reference>
<dbReference type="Gene3D" id="3.90.550.10">
    <property type="entry name" value="Spore Coat Polysaccharide Biosynthesis Protein SpsA, Chain A"/>
    <property type="match status" value="1"/>
</dbReference>
<accession>A0ABV1H0F8</accession>
<gene>
    <name evidence="2" type="ORF">WMO46_14145</name>
</gene>
<dbReference type="EC" id="2.4.-.-" evidence="2"/>
<keyword evidence="2" id="KW-0808">Transferase</keyword>
<dbReference type="SUPFAM" id="SSF53448">
    <property type="entry name" value="Nucleotide-diphospho-sugar transferases"/>
    <property type="match status" value="1"/>
</dbReference>
<evidence type="ECO:0000313" key="2">
    <source>
        <dbReference type="EMBL" id="MEQ2546085.1"/>
    </source>
</evidence>
<organism evidence="2 3">
    <name type="scientific">Alistipes intestinihominis</name>
    <dbReference type="NCBI Taxonomy" id="3133172"/>
    <lineage>
        <taxon>Bacteria</taxon>
        <taxon>Pseudomonadati</taxon>
        <taxon>Bacteroidota</taxon>
        <taxon>Bacteroidia</taxon>
        <taxon>Bacteroidales</taxon>
        <taxon>Rikenellaceae</taxon>
        <taxon>Alistipes</taxon>
    </lineage>
</organism>
<keyword evidence="2" id="KW-0328">Glycosyltransferase</keyword>